<dbReference type="Pfam" id="PF01625">
    <property type="entry name" value="PMSR"/>
    <property type="match status" value="1"/>
</dbReference>
<keyword evidence="1 4" id="KW-0560">Oxidoreductase</keyword>
<feature type="chain" id="PRO_5012780095" description="Peptide methionine sulfoxide reductase MsrA" evidence="5">
    <location>
        <begin position="31"/>
        <end position="222"/>
    </location>
</feature>
<dbReference type="InterPro" id="IPR036509">
    <property type="entry name" value="Met_Sox_Rdtase_MsrA_sf"/>
</dbReference>
<dbReference type="PANTHER" id="PTHR43774:SF1">
    <property type="entry name" value="PEPTIDE METHIONINE SULFOXIDE REDUCTASE MSRA 2"/>
    <property type="match status" value="1"/>
</dbReference>
<sequence length="222" mass="24144">MLNLNTWLKTVLLVAAITVGAMLNAGKANAQSGETLIVAGGCFWCVEADFEKVTGVGDVVSGFTGGTVANPSYREVTQGGTGHYEAVSIPFDPSMVSRRQLLDLFFRSIDPTDGGGQFCDRGPSYRTAIFVANSQERQIAEAAKAAAQSELGRPIVTPILQAQPFYPAESYHQDYYKQQEIILTRAGPRTKASAYRFYRSSCGRDDRIRNLWGSDAPFLPSS</sequence>
<keyword evidence="5" id="KW-0732">Signal</keyword>
<evidence type="ECO:0000259" key="6">
    <source>
        <dbReference type="Pfam" id="PF01625"/>
    </source>
</evidence>
<evidence type="ECO:0000256" key="2">
    <source>
        <dbReference type="ARBA" id="ARBA00047806"/>
    </source>
</evidence>
<name>A0A1Y5S4T4_9RHOB</name>
<comment type="function">
    <text evidence="4">Has an important function as a repair enzyme for proteins that have been inactivated by oxidation. Catalyzes the reversible oxidation-reduction of methionine sulfoxide in proteins to methionine.</text>
</comment>
<feature type="domain" description="Peptide methionine sulphoxide reductase MsrA" evidence="6">
    <location>
        <begin position="36"/>
        <end position="179"/>
    </location>
</feature>
<comment type="catalytic activity">
    <reaction evidence="2 4">
        <text>L-methionyl-[protein] + [thioredoxin]-disulfide + H2O = L-methionyl-(S)-S-oxide-[protein] + [thioredoxin]-dithiol</text>
        <dbReference type="Rhea" id="RHEA:14217"/>
        <dbReference type="Rhea" id="RHEA-COMP:10698"/>
        <dbReference type="Rhea" id="RHEA-COMP:10700"/>
        <dbReference type="Rhea" id="RHEA-COMP:12313"/>
        <dbReference type="Rhea" id="RHEA-COMP:12315"/>
        <dbReference type="ChEBI" id="CHEBI:15377"/>
        <dbReference type="ChEBI" id="CHEBI:16044"/>
        <dbReference type="ChEBI" id="CHEBI:29950"/>
        <dbReference type="ChEBI" id="CHEBI:44120"/>
        <dbReference type="ChEBI" id="CHEBI:50058"/>
        <dbReference type="EC" id="1.8.4.11"/>
    </reaction>
</comment>
<evidence type="ECO:0000313" key="8">
    <source>
        <dbReference type="Proteomes" id="UP000193900"/>
    </source>
</evidence>
<comment type="similarity">
    <text evidence="4">Belongs to the MsrA Met sulfoxide reductase family.</text>
</comment>
<dbReference type="InterPro" id="IPR002569">
    <property type="entry name" value="Met_Sox_Rdtase_MsrA_dom"/>
</dbReference>
<feature type="active site" evidence="4">
    <location>
        <position position="42"/>
    </location>
</feature>
<evidence type="ECO:0000256" key="4">
    <source>
        <dbReference type="HAMAP-Rule" id="MF_01401"/>
    </source>
</evidence>
<proteinExistence type="inferred from homology"/>
<dbReference type="Gene3D" id="3.30.1060.10">
    <property type="entry name" value="Peptide methionine sulphoxide reductase MsrA"/>
    <property type="match status" value="1"/>
</dbReference>
<organism evidence="7 8">
    <name type="scientific">Roseisalinus antarcticus</name>
    <dbReference type="NCBI Taxonomy" id="254357"/>
    <lineage>
        <taxon>Bacteria</taxon>
        <taxon>Pseudomonadati</taxon>
        <taxon>Pseudomonadota</taxon>
        <taxon>Alphaproteobacteria</taxon>
        <taxon>Rhodobacterales</taxon>
        <taxon>Roseobacteraceae</taxon>
        <taxon>Roseisalinus</taxon>
    </lineage>
</organism>
<evidence type="ECO:0000256" key="5">
    <source>
        <dbReference type="SAM" id="SignalP"/>
    </source>
</evidence>
<feature type="signal peptide" evidence="5">
    <location>
        <begin position="1"/>
        <end position="30"/>
    </location>
</feature>
<evidence type="ECO:0000256" key="3">
    <source>
        <dbReference type="ARBA" id="ARBA00048782"/>
    </source>
</evidence>
<evidence type="ECO:0000313" key="7">
    <source>
        <dbReference type="EMBL" id="SLN32623.1"/>
    </source>
</evidence>
<gene>
    <name evidence="7" type="primary">msrA_1</name>
    <name evidence="4" type="synonym">msrA</name>
    <name evidence="7" type="ORF">ROA7023_01123</name>
</gene>
<dbReference type="GO" id="GO:0033744">
    <property type="term" value="F:L-methionine:thioredoxin-disulfide S-oxidoreductase activity"/>
    <property type="evidence" value="ECO:0007669"/>
    <property type="project" value="RHEA"/>
</dbReference>
<keyword evidence="8" id="KW-1185">Reference proteome</keyword>
<reference evidence="7 8" key="1">
    <citation type="submission" date="2017-03" db="EMBL/GenBank/DDBJ databases">
        <authorList>
            <person name="Afonso C.L."/>
            <person name="Miller P.J."/>
            <person name="Scott M.A."/>
            <person name="Spackman E."/>
            <person name="Goraichik I."/>
            <person name="Dimitrov K.M."/>
            <person name="Suarez D.L."/>
            <person name="Swayne D.E."/>
        </authorList>
    </citation>
    <scope>NUCLEOTIDE SEQUENCE [LARGE SCALE GENOMIC DNA]</scope>
    <source>
        <strain evidence="7 8">CECT 7023</strain>
    </source>
</reference>
<dbReference type="GO" id="GO:0008113">
    <property type="term" value="F:peptide-methionine (S)-S-oxide reductase activity"/>
    <property type="evidence" value="ECO:0007669"/>
    <property type="project" value="UniProtKB-UniRule"/>
</dbReference>
<dbReference type="EMBL" id="FWFZ01000004">
    <property type="protein sequence ID" value="SLN32623.1"/>
    <property type="molecule type" value="Genomic_DNA"/>
</dbReference>
<dbReference type="EC" id="1.8.4.11" evidence="4"/>
<dbReference type="Proteomes" id="UP000193900">
    <property type="component" value="Unassembled WGS sequence"/>
</dbReference>
<protein>
    <recommendedName>
        <fullName evidence="4">Peptide methionine sulfoxide reductase MsrA</fullName>
        <shortName evidence="4">Protein-methionine-S-oxide reductase</shortName>
        <ecNumber evidence="4">1.8.4.11</ecNumber>
    </recommendedName>
    <alternativeName>
        <fullName evidence="4">Peptide-methionine (S)-S-oxide reductase</fullName>
        <shortName evidence="4">Peptide Met(O) reductase</shortName>
    </alternativeName>
</protein>
<dbReference type="RefSeq" id="WP_085878025.1">
    <property type="nucleotide sequence ID" value="NZ_FWFZ01000004.1"/>
</dbReference>
<dbReference type="OrthoDB" id="4174719at2"/>
<evidence type="ECO:0000256" key="1">
    <source>
        <dbReference type="ARBA" id="ARBA00023002"/>
    </source>
</evidence>
<dbReference type="NCBIfam" id="TIGR00401">
    <property type="entry name" value="msrA"/>
    <property type="match status" value="1"/>
</dbReference>
<dbReference type="HAMAP" id="MF_01401">
    <property type="entry name" value="MsrA"/>
    <property type="match status" value="1"/>
</dbReference>
<dbReference type="SUPFAM" id="SSF55068">
    <property type="entry name" value="Peptide methionine sulfoxide reductase"/>
    <property type="match status" value="1"/>
</dbReference>
<comment type="catalytic activity">
    <reaction evidence="3 4">
        <text>[thioredoxin]-disulfide + L-methionine + H2O = L-methionine (S)-S-oxide + [thioredoxin]-dithiol</text>
        <dbReference type="Rhea" id="RHEA:19993"/>
        <dbReference type="Rhea" id="RHEA-COMP:10698"/>
        <dbReference type="Rhea" id="RHEA-COMP:10700"/>
        <dbReference type="ChEBI" id="CHEBI:15377"/>
        <dbReference type="ChEBI" id="CHEBI:29950"/>
        <dbReference type="ChEBI" id="CHEBI:50058"/>
        <dbReference type="ChEBI" id="CHEBI:57844"/>
        <dbReference type="ChEBI" id="CHEBI:58772"/>
        <dbReference type="EC" id="1.8.4.11"/>
    </reaction>
</comment>
<dbReference type="PANTHER" id="PTHR43774">
    <property type="entry name" value="PEPTIDE METHIONINE SULFOXIDE REDUCTASE"/>
    <property type="match status" value="1"/>
</dbReference>
<dbReference type="AlphaFoldDB" id="A0A1Y5S4T4"/>
<accession>A0A1Y5S4T4</accession>